<feature type="region of interest" description="Disordered" evidence="1">
    <location>
        <begin position="1"/>
        <end position="23"/>
    </location>
</feature>
<dbReference type="WBParaSite" id="nRc.2.0.1.t22489-RA">
    <property type="protein sequence ID" value="nRc.2.0.1.t22489-RA"/>
    <property type="gene ID" value="nRc.2.0.1.g22489"/>
</dbReference>
<dbReference type="AlphaFoldDB" id="A0A915J7P5"/>
<evidence type="ECO:0000256" key="1">
    <source>
        <dbReference type="SAM" id="MobiDB-lite"/>
    </source>
</evidence>
<sequence length="23" mass="2658">MGARVYRQRNYSRHPGGQDPVGR</sequence>
<protein>
    <submittedName>
        <fullName evidence="3">Uncharacterized protein</fullName>
    </submittedName>
</protein>
<dbReference type="Proteomes" id="UP000887565">
    <property type="component" value="Unplaced"/>
</dbReference>
<evidence type="ECO:0000313" key="2">
    <source>
        <dbReference type="Proteomes" id="UP000887565"/>
    </source>
</evidence>
<organism evidence="2 3">
    <name type="scientific">Romanomermis culicivorax</name>
    <name type="common">Nematode worm</name>
    <dbReference type="NCBI Taxonomy" id="13658"/>
    <lineage>
        <taxon>Eukaryota</taxon>
        <taxon>Metazoa</taxon>
        <taxon>Ecdysozoa</taxon>
        <taxon>Nematoda</taxon>
        <taxon>Enoplea</taxon>
        <taxon>Dorylaimia</taxon>
        <taxon>Mermithida</taxon>
        <taxon>Mermithoidea</taxon>
        <taxon>Mermithidae</taxon>
        <taxon>Romanomermis</taxon>
    </lineage>
</organism>
<evidence type="ECO:0000313" key="3">
    <source>
        <dbReference type="WBParaSite" id="nRc.2.0.1.t22489-RA"/>
    </source>
</evidence>
<reference evidence="3" key="1">
    <citation type="submission" date="2022-11" db="UniProtKB">
        <authorList>
            <consortium name="WormBaseParasite"/>
        </authorList>
    </citation>
    <scope>IDENTIFICATION</scope>
</reference>
<feature type="compositionally biased region" description="Basic residues" evidence="1">
    <location>
        <begin position="1"/>
        <end position="12"/>
    </location>
</feature>
<name>A0A915J7P5_ROMCU</name>
<keyword evidence="2" id="KW-1185">Reference proteome</keyword>
<accession>A0A915J7P5</accession>
<proteinExistence type="predicted"/>